<dbReference type="HOGENOM" id="CLU_619886_0_0_1"/>
<reference evidence="2 3" key="1">
    <citation type="journal article" date="2014" name="Genome Announc.">
        <title>Draft genome sequence of Sclerotinia borealis, a psychrophilic plant pathogenic fungus.</title>
        <authorList>
            <person name="Mardanov A.V."/>
            <person name="Beletsky A.V."/>
            <person name="Kadnikov V.V."/>
            <person name="Ignatov A.N."/>
            <person name="Ravin N.V."/>
        </authorList>
    </citation>
    <scope>NUCLEOTIDE SEQUENCE [LARGE SCALE GENOMIC DNA]</scope>
    <source>
        <strain evidence="3">F-4157</strain>
    </source>
</reference>
<keyword evidence="3" id="KW-1185">Reference proteome</keyword>
<dbReference type="EMBL" id="AYSA01000572">
    <property type="protein sequence ID" value="ESZ90828.1"/>
    <property type="molecule type" value="Genomic_DNA"/>
</dbReference>
<feature type="compositionally biased region" description="Polar residues" evidence="1">
    <location>
        <begin position="231"/>
        <end position="244"/>
    </location>
</feature>
<organism evidence="2 3">
    <name type="scientific">Sclerotinia borealis (strain F-4128)</name>
    <dbReference type="NCBI Taxonomy" id="1432307"/>
    <lineage>
        <taxon>Eukaryota</taxon>
        <taxon>Fungi</taxon>
        <taxon>Dikarya</taxon>
        <taxon>Ascomycota</taxon>
        <taxon>Pezizomycotina</taxon>
        <taxon>Leotiomycetes</taxon>
        <taxon>Helotiales</taxon>
        <taxon>Sclerotiniaceae</taxon>
        <taxon>Sclerotinia</taxon>
    </lineage>
</organism>
<evidence type="ECO:0008006" key="4">
    <source>
        <dbReference type="Google" id="ProtNLM"/>
    </source>
</evidence>
<dbReference type="STRING" id="1432307.W9C559"/>
<protein>
    <recommendedName>
        <fullName evidence="4">RRM domain-containing protein</fullName>
    </recommendedName>
</protein>
<comment type="caution">
    <text evidence="2">The sequence shown here is derived from an EMBL/GenBank/DDBJ whole genome shotgun (WGS) entry which is preliminary data.</text>
</comment>
<accession>W9C559</accession>
<evidence type="ECO:0000313" key="2">
    <source>
        <dbReference type="EMBL" id="ESZ90828.1"/>
    </source>
</evidence>
<feature type="region of interest" description="Disordered" evidence="1">
    <location>
        <begin position="204"/>
        <end position="264"/>
    </location>
</feature>
<dbReference type="OrthoDB" id="3508416at2759"/>
<proteinExistence type="predicted"/>
<name>W9C559_SCLBF</name>
<gene>
    <name evidence="2" type="ORF">SBOR_8773</name>
</gene>
<sequence>MSSAPQMNAFHGEDPTSLAFQKELLQLAPFYTLKDLHSDDHSSANTLLRETSTAHQQDGAFEGKDVEDTRDQSTMRSFLDLSLTQSTLHGTRESFKITDVKWRSMYPMVHPRFGNFKFVYSLPFGFIDYESCFWGQGNTNIMSSIVNYPRQRSSWLHVLPKVSTRGESESEIIENSDGQIIQSSTNYSTDRASSALPDSTIITQPEISDSPKKTVYIPPHKRGGFDAAHSRAQSESSVPATKNAMSGRDKKKHQSLDVTPWQTNPNVARRTFTSSVYTLHSGLPTLPGSLPAAATGSTTQTLQGKKLSDQSKYKGTGLGTKAIKDLADNLNCSVFVTHLPEEIKHHEIFAVINTGSVISLHIMGPVVGCPFSAAKIVFKYPEGAARFIAKVNNSPDGIAIRDHHFCVVYNDHGMVKHTPEHQSRVIHIEGPYNKMTEEFWRT</sequence>
<dbReference type="AlphaFoldDB" id="W9C559"/>
<evidence type="ECO:0000313" key="3">
    <source>
        <dbReference type="Proteomes" id="UP000019487"/>
    </source>
</evidence>
<dbReference type="Proteomes" id="UP000019487">
    <property type="component" value="Unassembled WGS sequence"/>
</dbReference>
<evidence type="ECO:0000256" key="1">
    <source>
        <dbReference type="SAM" id="MobiDB-lite"/>
    </source>
</evidence>